<dbReference type="InterPro" id="IPR038726">
    <property type="entry name" value="PDDEXK_AddAB-type"/>
</dbReference>
<evidence type="ECO:0000259" key="16">
    <source>
        <dbReference type="PROSITE" id="PS51217"/>
    </source>
</evidence>
<sequence>MQEAPYKIYNASAGSGKTYTLAKEYLKIILSSDFNKSYRNILAITFTNKAVNEMKQRILGSLFAFGKLGNTSEAPPMLLDISKELGVEIQILQNRAKQTLKEILHNYAFFDVSTIDKFTHRLIRTFAKDLKLPQNFEVILDTDLLLDEAIAKLLNKAGSNKELTKVLIDFALEKIDEDKSWDISIDLLNVGRLLFNENHHPHLKKLEGKNIEDFLILKSTLIQNIKILEVEIKEDAQSILSIMDENGLEFNNFKSSYFPKFIQKIADGDLKMDFKAGWKQNFDSDSLYTKSCPQGIKDILDGLHPQFSIFFQRIKQNNTSVSLMRNAYNNLVPLTVLNAIQQEIKALELERDLLPISSFNSLISNEIKDQPAPFIYERIGEKYRHYFIDEFQDTSQMQWNNLTPLISNALESEDDLGKVGSLMLVGDAKQAIYRWRGGRAEQFLNLINTKENPFVFPPKTTNLPANYRSHEEIIKFNNDFFTLTSPFLESSTYNRLFIDGNQQAYNCKKGGMVQLSFIDPEVEVDEGELYCRAVLTTLEQVLEKKYSLKDICILTRKKKEGILLADFLMQRNIPIISSETLLLNSNPKVRFLINLLRYSLQPTDLEISFDIISFLYKGENNLHKYIHTHLEEVTILLRDHYGFNIETLKQSSVYDGLELAIKKFDLAESSDAYITYLLDVVQEVEQKDGANSQVFLAHWEKKKKSLSITAPENVNAVQIMTVHKSKGLEFPIVIFPFANSNIYEEINPKLWIPVPAESFNGFHELLINKNQEVPTYGATSETIYNEEQHKLELDAFNLLYVALTRAEKGLYIISKQDLTQKGEHKTKYYSGLFIHYLIEKGLWQESQLLYQFGELDLASSILNPKDTQENIPYLYSYKDRPEFRILTKSGALWDTERETAINKGNLVHLIMGLIKTKADIDSAVKGAIKSGDLSQDDHQEIMEKVSSIVEHPQLSRYYNNDLVIMNEQDILTMDGKILKPDRIVLNNDKATIIDYKTGNKNSSYHQQLYAYADALEGMGYKIEDKIIVYINKDIILDFII</sequence>
<dbReference type="SUPFAM" id="SSF52540">
    <property type="entry name" value="P-loop containing nucleoside triphosphate hydrolases"/>
    <property type="match status" value="1"/>
</dbReference>
<feature type="domain" description="UvrD-like helicase ATP-binding" evidence="15">
    <location>
        <begin position="1"/>
        <end position="470"/>
    </location>
</feature>
<dbReference type="AlphaFoldDB" id="A0A918IQ33"/>
<protein>
    <recommendedName>
        <fullName evidence="12">DNA 3'-5' helicase</fullName>
        <ecNumber evidence="12">5.6.2.4</ecNumber>
    </recommendedName>
</protein>
<evidence type="ECO:0000256" key="6">
    <source>
        <dbReference type="ARBA" id="ARBA00022839"/>
    </source>
</evidence>
<keyword evidence="4 14" id="KW-0378">Hydrolase</keyword>
<keyword evidence="6" id="KW-0269">Exonuclease</keyword>
<dbReference type="InterPro" id="IPR014016">
    <property type="entry name" value="UvrD-like_ATP-bd"/>
</dbReference>
<dbReference type="Pfam" id="PF12705">
    <property type="entry name" value="PDDEXK_1"/>
    <property type="match status" value="1"/>
</dbReference>
<keyword evidence="2 14" id="KW-0547">Nucleotide-binding</keyword>
<keyword evidence="8" id="KW-0238">DNA-binding</keyword>
<evidence type="ECO:0000256" key="5">
    <source>
        <dbReference type="ARBA" id="ARBA00022806"/>
    </source>
</evidence>
<evidence type="ECO:0000256" key="14">
    <source>
        <dbReference type="PROSITE-ProRule" id="PRU00560"/>
    </source>
</evidence>
<keyword evidence="9" id="KW-0234">DNA repair</keyword>
<comment type="catalytic activity">
    <reaction evidence="11">
        <text>Couples ATP hydrolysis with the unwinding of duplex DNA by translocating in the 3'-5' direction.</text>
        <dbReference type="EC" id="5.6.2.4"/>
    </reaction>
</comment>
<dbReference type="InterPro" id="IPR011604">
    <property type="entry name" value="PDDEXK-like_dom_sf"/>
</dbReference>
<dbReference type="PANTHER" id="PTHR11070:SF67">
    <property type="entry name" value="DNA 3'-5' HELICASE"/>
    <property type="match status" value="1"/>
</dbReference>
<dbReference type="GO" id="GO:0004527">
    <property type="term" value="F:exonuclease activity"/>
    <property type="evidence" value="ECO:0007669"/>
    <property type="project" value="UniProtKB-KW"/>
</dbReference>
<evidence type="ECO:0000256" key="11">
    <source>
        <dbReference type="ARBA" id="ARBA00034617"/>
    </source>
</evidence>
<dbReference type="Pfam" id="PF13361">
    <property type="entry name" value="UvrD_C"/>
    <property type="match status" value="2"/>
</dbReference>
<evidence type="ECO:0000256" key="9">
    <source>
        <dbReference type="ARBA" id="ARBA00023204"/>
    </source>
</evidence>
<dbReference type="GO" id="GO:0000725">
    <property type="term" value="P:recombinational repair"/>
    <property type="evidence" value="ECO:0007669"/>
    <property type="project" value="TreeGrafter"/>
</dbReference>
<comment type="catalytic activity">
    <reaction evidence="13">
        <text>ATP + H2O = ADP + phosphate + H(+)</text>
        <dbReference type="Rhea" id="RHEA:13065"/>
        <dbReference type="ChEBI" id="CHEBI:15377"/>
        <dbReference type="ChEBI" id="CHEBI:15378"/>
        <dbReference type="ChEBI" id="CHEBI:30616"/>
        <dbReference type="ChEBI" id="CHEBI:43474"/>
        <dbReference type="ChEBI" id="CHEBI:456216"/>
        <dbReference type="EC" id="5.6.2.4"/>
    </reaction>
</comment>
<dbReference type="EC" id="5.6.2.4" evidence="12"/>
<evidence type="ECO:0000256" key="12">
    <source>
        <dbReference type="ARBA" id="ARBA00034808"/>
    </source>
</evidence>
<keyword evidence="1" id="KW-0540">Nuclease</keyword>
<comment type="caution">
    <text evidence="17">The sequence shown here is derived from an EMBL/GenBank/DDBJ whole genome shotgun (WGS) entry which is preliminary data.</text>
</comment>
<dbReference type="InterPro" id="IPR027417">
    <property type="entry name" value="P-loop_NTPase"/>
</dbReference>
<dbReference type="GO" id="GO:0003677">
    <property type="term" value="F:DNA binding"/>
    <property type="evidence" value="ECO:0007669"/>
    <property type="project" value="UniProtKB-KW"/>
</dbReference>
<keyword evidence="3" id="KW-0227">DNA damage</keyword>
<evidence type="ECO:0000256" key="13">
    <source>
        <dbReference type="ARBA" id="ARBA00048988"/>
    </source>
</evidence>
<dbReference type="EMBL" id="BMWP01000003">
    <property type="protein sequence ID" value="GGW24857.1"/>
    <property type="molecule type" value="Genomic_DNA"/>
</dbReference>
<evidence type="ECO:0000313" key="17">
    <source>
        <dbReference type="EMBL" id="GGW24857.1"/>
    </source>
</evidence>
<keyword evidence="10" id="KW-0413">Isomerase</keyword>
<dbReference type="Gene3D" id="1.10.3170.10">
    <property type="entry name" value="Recbcd, chain B, domain 2"/>
    <property type="match status" value="1"/>
</dbReference>
<keyword evidence="18" id="KW-1185">Reference proteome</keyword>
<keyword evidence="7 14" id="KW-0067">ATP-binding</keyword>
<dbReference type="GO" id="GO:0005524">
    <property type="term" value="F:ATP binding"/>
    <property type="evidence" value="ECO:0007669"/>
    <property type="project" value="UniProtKB-UniRule"/>
</dbReference>
<dbReference type="InterPro" id="IPR014017">
    <property type="entry name" value="DNA_helicase_UvrD-like_C"/>
</dbReference>
<evidence type="ECO:0000313" key="18">
    <source>
        <dbReference type="Proteomes" id="UP000634668"/>
    </source>
</evidence>
<evidence type="ECO:0000256" key="10">
    <source>
        <dbReference type="ARBA" id="ARBA00023235"/>
    </source>
</evidence>
<reference evidence="17" key="2">
    <citation type="submission" date="2020-09" db="EMBL/GenBank/DDBJ databases">
        <authorList>
            <person name="Sun Q."/>
            <person name="Kim S."/>
        </authorList>
    </citation>
    <scope>NUCLEOTIDE SEQUENCE</scope>
    <source>
        <strain evidence="17">KCTC 12113</strain>
    </source>
</reference>
<dbReference type="GO" id="GO:0005829">
    <property type="term" value="C:cytosol"/>
    <property type="evidence" value="ECO:0007669"/>
    <property type="project" value="TreeGrafter"/>
</dbReference>
<evidence type="ECO:0000259" key="15">
    <source>
        <dbReference type="PROSITE" id="PS51198"/>
    </source>
</evidence>
<dbReference type="PROSITE" id="PS51198">
    <property type="entry name" value="UVRD_HELICASE_ATP_BIND"/>
    <property type="match status" value="1"/>
</dbReference>
<accession>A0A918IQ33</accession>
<keyword evidence="5 14" id="KW-0347">Helicase</keyword>
<feature type="domain" description="UvrD-like helicase C-terminal" evidence="16">
    <location>
        <begin position="471"/>
        <end position="727"/>
    </location>
</feature>
<dbReference type="RefSeq" id="WP_026811882.1">
    <property type="nucleotide sequence ID" value="NZ_BMWP01000003.1"/>
</dbReference>
<feature type="binding site" evidence="14">
    <location>
        <begin position="11"/>
        <end position="18"/>
    </location>
    <ligand>
        <name>ATP</name>
        <dbReference type="ChEBI" id="CHEBI:30616"/>
    </ligand>
</feature>
<dbReference type="InterPro" id="IPR000212">
    <property type="entry name" value="DNA_helicase_UvrD/REP"/>
</dbReference>
<gene>
    <name evidence="17" type="ORF">GCM10007383_06980</name>
</gene>
<organism evidence="17 18">
    <name type="scientific">Arenibacter certesii</name>
    <dbReference type="NCBI Taxonomy" id="228955"/>
    <lineage>
        <taxon>Bacteria</taxon>
        <taxon>Pseudomonadati</taxon>
        <taxon>Bacteroidota</taxon>
        <taxon>Flavobacteriia</taxon>
        <taxon>Flavobacteriales</taxon>
        <taxon>Flavobacteriaceae</taxon>
        <taxon>Arenibacter</taxon>
    </lineage>
</organism>
<evidence type="ECO:0000256" key="3">
    <source>
        <dbReference type="ARBA" id="ARBA00022763"/>
    </source>
</evidence>
<evidence type="ECO:0000256" key="7">
    <source>
        <dbReference type="ARBA" id="ARBA00022840"/>
    </source>
</evidence>
<evidence type="ECO:0000256" key="1">
    <source>
        <dbReference type="ARBA" id="ARBA00022722"/>
    </source>
</evidence>
<proteinExistence type="predicted"/>
<dbReference type="PROSITE" id="PS51217">
    <property type="entry name" value="UVRD_HELICASE_CTER"/>
    <property type="match status" value="1"/>
</dbReference>
<dbReference type="Gene3D" id="3.40.50.300">
    <property type="entry name" value="P-loop containing nucleotide triphosphate hydrolases"/>
    <property type="match status" value="3"/>
</dbReference>
<reference evidence="17" key="1">
    <citation type="journal article" date="2014" name="Int. J. Syst. Evol. Microbiol.">
        <title>Complete genome sequence of Corynebacterium casei LMG S-19264T (=DSM 44701T), isolated from a smear-ripened cheese.</title>
        <authorList>
            <consortium name="US DOE Joint Genome Institute (JGI-PGF)"/>
            <person name="Walter F."/>
            <person name="Albersmeier A."/>
            <person name="Kalinowski J."/>
            <person name="Ruckert C."/>
        </authorList>
    </citation>
    <scope>NUCLEOTIDE SEQUENCE</scope>
    <source>
        <strain evidence="17">KCTC 12113</strain>
    </source>
</reference>
<dbReference type="Pfam" id="PF00580">
    <property type="entry name" value="UvrD-helicase"/>
    <property type="match status" value="1"/>
</dbReference>
<name>A0A918IQ33_9FLAO</name>
<dbReference type="Proteomes" id="UP000634668">
    <property type="component" value="Unassembled WGS sequence"/>
</dbReference>
<dbReference type="PANTHER" id="PTHR11070">
    <property type="entry name" value="UVRD / RECB / PCRA DNA HELICASE FAMILY MEMBER"/>
    <property type="match status" value="1"/>
</dbReference>
<evidence type="ECO:0000256" key="4">
    <source>
        <dbReference type="ARBA" id="ARBA00022801"/>
    </source>
</evidence>
<evidence type="ECO:0000256" key="8">
    <source>
        <dbReference type="ARBA" id="ARBA00023125"/>
    </source>
</evidence>
<dbReference type="Gene3D" id="3.90.320.10">
    <property type="match status" value="1"/>
</dbReference>
<dbReference type="GO" id="GO:0043138">
    <property type="term" value="F:3'-5' DNA helicase activity"/>
    <property type="evidence" value="ECO:0007669"/>
    <property type="project" value="UniProtKB-EC"/>
</dbReference>
<evidence type="ECO:0000256" key="2">
    <source>
        <dbReference type="ARBA" id="ARBA00022741"/>
    </source>
</evidence>